<feature type="domain" description="Gamma-glutamylcyclotransferase AIG2-like" evidence="1">
    <location>
        <begin position="4"/>
        <end position="131"/>
    </location>
</feature>
<evidence type="ECO:0000313" key="3">
    <source>
        <dbReference type="Proteomes" id="UP001235303"/>
    </source>
</evidence>
<dbReference type="InterPro" id="IPR036568">
    <property type="entry name" value="GGCT-like_sf"/>
</dbReference>
<sequence>MFKVFVYGTLKPGEVNYRRYCEGKIVKEEEAIAWGRLFLLPMPMGYPALTVGANRIQGYLLSFQDANLLNQLDQLEGYHPDSPLEDNQYLRQSIPVFRPTGEPLGDALAYLMSVAKIEQYGGTELPDGCWSPISN</sequence>
<dbReference type="SUPFAM" id="SSF110857">
    <property type="entry name" value="Gamma-glutamyl cyclotransferase-like"/>
    <property type="match status" value="1"/>
</dbReference>
<dbReference type="EMBL" id="JAQOSP010000073">
    <property type="protein sequence ID" value="MDJ1169877.1"/>
    <property type="molecule type" value="Genomic_DNA"/>
</dbReference>
<dbReference type="Gene3D" id="3.10.490.10">
    <property type="entry name" value="Gamma-glutamyl cyclotransferase-like"/>
    <property type="match status" value="1"/>
</dbReference>
<comment type="caution">
    <text evidence="2">The sequence shown here is derived from an EMBL/GenBank/DDBJ whole genome shotgun (WGS) entry which is preliminary data.</text>
</comment>
<organism evidence="2 3">
    <name type="scientific">Roseofilum acuticapitatum BLCC-M154</name>
    <dbReference type="NCBI Taxonomy" id="3022444"/>
    <lineage>
        <taxon>Bacteria</taxon>
        <taxon>Bacillati</taxon>
        <taxon>Cyanobacteriota</taxon>
        <taxon>Cyanophyceae</taxon>
        <taxon>Desertifilales</taxon>
        <taxon>Desertifilaceae</taxon>
        <taxon>Roseofilum</taxon>
        <taxon>Roseofilum acuticapitatum</taxon>
    </lineage>
</organism>
<gene>
    <name evidence="2" type="ORF">PMG71_10605</name>
</gene>
<dbReference type="InterPro" id="IPR013024">
    <property type="entry name" value="GGCT-like"/>
</dbReference>
<protein>
    <submittedName>
        <fullName evidence="2">Gamma-glutamylcyclotransferase</fullName>
    </submittedName>
</protein>
<dbReference type="InterPro" id="IPR009288">
    <property type="entry name" value="AIG2-like_dom"/>
</dbReference>
<proteinExistence type="predicted"/>
<reference evidence="2 3" key="1">
    <citation type="submission" date="2023-01" db="EMBL/GenBank/DDBJ databases">
        <title>Novel diversity within Roseofilum (Cyanobacteria; Desertifilaceae) from marine benthic mats with descriptions of four novel species.</title>
        <authorList>
            <person name="Wang Y."/>
            <person name="Berthold D.E."/>
            <person name="Hu J."/>
            <person name="Lefler F.W."/>
            <person name="Laughinghouse H.D. IV."/>
        </authorList>
    </citation>
    <scope>NUCLEOTIDE SEQUENCE [LARGE SCALE GENOMIC DNA]</scope>
    <source>
        <strain evidence="2 3">BLCC-M154</strain>
    </source>
</reference>
<name>A0ABT7ASI6_9CYAN</name>
<evidence type="ECO:0000313" key="2">
    <source>
        <dbReference type="EMBL" id="MDJ1169877.1"/>
    </source>
</evidence>
<dbReference type="RefSeq" id="WP_283753636.1">
    <property type="nucleotide sequence ID" value="NZ_JAQOSP010000073.1"/>
</dbReference>
<accession>A0ABT7ASI6</accession>
<keyword evidence="3" id="KW-1185">Reference proteome</keyword>
<evidence type="ECO:0000259" key="1">
    <source>
        <dbReference type="Pfam" id="PF06094"/>
    </source>
</evidence>
<dbReference type="Proteomes" id="UP001235303">
    <property type="component" value="Unassembled WGS sequence"/>
</dbReference>
<dbReference type="Pfam" id="PF06094">
    <property type="entry name" value="GGACT"/>
    <property type="match status" value="1"/>
</dbReference>
<dbReference type="CDD" id="cd06661">
    <property type="entry name" value="GGCT_like"/>
    <property type="match status" value="1"/>
</dbReference>